<dbReference type="PANTHER" id="PTHR11895">
    <property type="entry name" value="TRANSAMIDASE"/>
    <property type="match status" value="1"/>
</dbReference>
<accession>A0A931DJV8</accession>
<comment type="caution">
    <text evidence="3">The sequence shown here is derived from an EMBL/GenBank/DDBJ whole genome shotgun (WGS) entry which is preliminary data.</text>
</comment>
<evidence type="ECO:0000256" key="1">
    <source>
        <dbReference type="SAM" id="MobiDB-lite"/>
    </source>
</evidence>
<dbReference type="Pfam" id="PF01425">
    <property type="entry name" value="Amidase"/>
    <property type="match status" value="1"/>
</dbReference>
<dbReference type="EMBL" id="JADOUA010000001">
    <property type="protein sequence ID" value="MBG6088906.1"/>
    <property type="molecule type" value="Genomic_DNA"/>
</dbReference>
<gene>
    <name evidence="3" type="ORF">IW256_003019</name>
</gene>
<dbReference type="GO" id="GO:0050566">
    <property type="term" value="F:asparaginyl-tRNA synthase (glutamine-hydrolyzing) activity"/>
    <property type="evidence" value="ECO:0007669"/>
    <property type="project" value="UniProtKB-EC"/>
</dbReference>
<dbReference type="SUPFAM" id="SSF75304">
    <property type="entry name" value="Amidase signature (AS) enzymes"/>
    <property type="match status" value="1"/>
</dbReference>
<dbReference type="EC" id="6.3.5.6" evidence="3"/>
<dbReference type="GO" id="GO:0050567">
    <property type="term" value="F:glutaminyl-tRNA synthase (glutamine-hydrolyzing) activity"/>
    <property type="evidence" value="ECO:0007669"/>
    <property type="project" value="UniProtKB-EC"/>
</dbReference>
<proteinExistence type="predicted"/>
<evidence type="ECO:0000259" key="2">
    <source>
        <dbReference type="Pfam" id="PF01425"/>
    </source>
</evidence>
<reference evidence="3" key="1">
    <citation type="submission" date="2020-11" db="EMBL/GenBank/DDBJ databases">
        <title>Sequencing the genomes of 1000 actinobacteria strains.</title>
        <authorList>
            <person name="Klenk H.-P."/>
        </authorList>
    </citation>
    <scope>NUCLEOTIDE SEQUENCE</scope>
    <source>
        <strain evidence="3">DSM 43175</strain>
    </source>
</reference>
<dbReference type="InterPro" id="IPR023631">
    <property type="entry name" value="Amidase_dom"/>
</dbReference>
<dbReference type="Proteomes" id="UP000614047">
    <property type="component" value="Unassembled WGS sequence"/>
</dbReference>
<protein>
    <submittedName>
        <fullName evidence="3">Aspartyl-tRNA(Asn)/glutamyl-tRNA(Gln) amidotransferase subunit A</fullName>
        <ecNumber evidence="3">6.3.5.6</ecNumber>
        <ecNumber evidence="3">6.3.5.7</ecNumber>
    </submittedName>
</protein>
<organism evidence="3 4">
    <name type="scientific">Actinomadura viridis</name>
    <dbReference type="NCBI Taxonomy" id="58110"/>
    <lineage>
        <taxon>Bacteria</taxon>
        <taxon>Bacillati</taxon>
        <taxon>Actinomycetota</taxon>
        <taxon>Actinomycetes</taxon>
        <taxon>Streptosporangiales</taxon>
        <taxon>Thermomonosporaceae</taxon>
        <taxon>Actinomadura</taxon>
    </lineage>
</organism>
<name>A0A931DJV8_9ACTN</name>
<dbReference type="InterPro" id="IPR036928">
    <property type="entry name" value="AS_sf"/>
</dbReference>
<dbReference type="AlphaFoldDB" id="A0A931DJV8"/>
<dbReference type="EC" id="6.3.5.7" evidence="3"/>
<feature type="compositionally biased region" description="Low complexity" evidence="1">
    <location>
        <begin position="70"/>
        <end position="82"/>
    </location>
</feature>
<dbReference type="PANTHER" id="PTHR11895:SF176">
    <property type="entry name" value="AMIDASE AMID-RELATED"/>
    <property type="match status" value="1"/>
</dbReference>
<evidence type="ECO:0000313" key="4">
    <source>
        <dbReference type="Proteomes" id="UP000614047"/>
    </source>
</evidence>
<keyword evidence="4" id="KW-1185">Reference proteome</keyword>
<dbReference type="InterPro" id="IPR000120">
    <property type="entry name" value="Amidase"/>
</dbReference>
<dbReference type="RefSeq" id="WP_197011578.1">
    <property type="nucleotide sequence ID" value="NZ_JADOUA010000001.1"/>
</dbReference>
<feature type="region of interest" description="Disordered" evidence="1">
    <location>
        <begin position="61"/>
        <end position="82"/>
    </location>
</feature>
<evidence type="ECO:0000313" key="3">
    <source>
        <dbReference type="EMBL" id="MBG6088906.1"/>
    </source>
</evidence>
<keyword evidence="3" id="KW-0436">Ligase</keyword>
<sequence length="546" mass="57650">MPASGAGCAMTPAEQRVRTLLDIVGLKVDVGELSSFARDYRTMRDQADEVHRTGADGIARDISTPSAFKTPGAAEPTRPRTTARTIRDTASALRDGTTSAVTLTSDVLARIDRLDSELGAYVSTFRDAALEAADRADRDLAAGRDRGPLHGIPLAVKDVIAAIEGPTRANSLVAPRHWRWDGDATVVARLREAGAIIVGKTTTNEFALGLNDPDTGFPMPRNAWAADRYAGGSSSGAAIAVASGMALGGLGTDTAGSIRHPSALNGVTGLKTTLGRVPSAGTVPLSPSLDTVGPVARSAWDCALLFEVIAGHDPNDAGSSRRPVPRCLDALDGVVRGLRIGWPKHYFFGVGNVADRVRTRVTEALSALRDAGADVVEVSLPNADMARVASHIVLLTEAFAYHRDDLVAHWAEYGRYVRGLLAKGALYGAADYVQAKKVAAAFHREATEAMRECDVLITPTMPTGARFLEETDPAMMDRWSSASFTSQWNLTGHPACAVPVGFDGAGMPVSMQIIGRPFDEATILRVADAYQRLTDVHLAAPAVPGG</sequence>
<dbReference type="Gene3D" id="3.90.1300.10">
    <property type="entry name" value="Amidase signature (AS) domain"/>
    <property type="match status" value="1"/>
</dbReference>
<feature type="domain" description="Amidase" evidence="2">
    <location>
        <begin position="103"/>
        <end position="524"/>
    </location>
</feature>